<keyword evidence="7" id="KW-0539">Nucleus</keyword>
<dbReference type="InterPro" id="IPR011026">
    <property type="entry name" value="WAS_C"/>
</dbReference>
<dbReference type="PROSITE" id="PS51082">
    <property type="entry name" value="WH2"/>
    <property type="match status" value="1"/>
</dbReference>
<dbReference type="GeneID" id="100632931"/>
<sequence length="434" mass="46886">MSTNAASQNEPSILLSNEENQLIFTIVGSRKVTRATAVVQMYHAHPNPNKWEKFSTGVACFVKDNSQRSYFIRLIDLKRRAVVFEQELYDEFRYSKDRPYFHSFPGHEFMVGLNFASEEEAEKFRAAVESKITYARRATMKRKPPSEPKKPVNTVAPGPVANKDPYSLGVDGSDKGKLNKPKGGKKLTKADIGLPTEFRHLAHVGWDPQTGAFNSSNIKPEWKNLLDSVGVTEEQLKDKETADFIYDFVEKHGGIEKATRQLEASKTAKAPNPPSHRGHAPPPPPPSRGNRGPPPPPPRGAAPPPPPPPPSGGAPPPPPPPPPPPAVGAPPPPPPPASGRGGPPPPPPSSKPSASSNLPVIDDARGNLLSSIRAGITLRSVAHTEPEESKSPDEEVGGMAGALARALEMRSNAIHGDSDNSDGEFEDDDEEDWD</sequence>
<dbReference type="Gene3D" id="6.10.280.150">
    <property type="match status" value="1"/>
</dbReference>
<dbReference type="AlphaFoldDB" id="A0AAN0JI96"/>
<dbReference type="Pfam" id="PF00786">
    <property type="entry name" value="PBD"/>
    <property type="match status" value="1"/>
</dbReference>
<dbReference type="InterPro" id="IPR011993">
    <property type="entry name" value="PH-like_dom_sf"/>
</dbReference>
<reference evidence="13" key="1">
    <citation type="journal article" date="2010" name="Nature">
        <title>The Amphimedon queenslandica genome and the evolution of animal complexity.</title>
        <authorList>
            <person name="Srivastava M."/>
            <person name="Simakov O."/>
            <person name="Chapman J."/>
            <person name="Fahey B."/>
            <person name="Gauthier M.E."/>
            <person name="Mitros T."/>
            <person name="Richards G.S."/>
            <person name="Conaco C."/>
            <person name="Dacre M."/>
            <person name="Hellsten U."/>
            <person name="Larroux C."/>
            <person name="Putnam N.H."/>
            <person name="Stanke M."/>
            <person name="Adamska M."/>
            <person name="Darling A."/>
            <person name="Degnan S.M."/>
            <person name="Oakley T.H."/>
            <person name="Plachetzki D.C."/>
            <person name="Zhai Y."/>
            <person name="Adamski M."/>
            <person name="Calcino A."/>
            <person name="Cummins S.F."/>
            <person name="Goodstein D.M."/>
            <person name="Harris C."/>
            <person name="Jackson D.J."/>
            <person name="Leys S.P."/>
            <person name="Shu S."/>
            <person name="Woodcroft B.J."/>
            <person name="Vervoort M."/>
            <person name="Kosik K.S."/>
            <person name="Manning G."/>
            <person name="Degnan B.M."/>
            <person name="Rokhsar D.S."/>
        </authorList>
    </citation>
    <scope>NUCLEOTIDE SEQUENCE [LARGE SCALE GENOMIC DNA]</scope>
</reference>
<dbReference type="FunFam" id="2.30.29.30:FF:000130">
    <property type="entry name" value="neural Wiskott-Aldrich syndrome protein"/>
    <property type="match status" value="1"/>
</dbReference>
<dbReference type="InterPro" id="IPR003124">
    <property type="entry name" value="WH2_dom"/>
</dbReference>
<keyword evidence="5" id="KW-0677">Repeat</keyword>
<proteinExistence type="predicted"/>
<evidence type="ECO:0000259" key="9">
    <source>
        <dbReference type="PROSITE" id="PS50108"/>
    </source>
</evidence>
<dbReference type="KEGG" id="aqu:100632931"/>
<dbReference type="InterPro" id="IPR000697">
    <property type="entry name" value="WH1/EVH1_dom"/>
</dbReference>
<protein>
    <recommendedName>
        <fullName evidence="14">Wiskott-Aldrich syndrome protein</fullName>
    </recommendedName>
</protein>
<evidence type="ECO:0000256" key="2">
    <source>
        <dbReference type="ARBA" id="ARBA00004245"/>
    </source>
</evidence>
<evidence type="ECO:0000256" key="8">
    <source>
        <dbReference type="SAM" id="MobiDB-lite"/>
    </source>
</evidence>
<keyword evidence="3" id="KW-0963">Cytoplasm</keyword>
<dbReference type="CDD" id="cd00132">
    <property type="entry name" value="CRIB"/>
    <property type="match status" value="1"/>
</dbReference>
<evidence type="ECO:0000256" key="1">
    <source>
        <dbReference type="ARBA" id="ARBA00004123"/>
    </source>
</evidence>
<dbReference type="GO" id="GO:0007015">
    <property type="term" value="P:actin filament organization"/>
    <property type="evidence" value="ECO:0007669"/>
    <property type="project" value="InterPro"/>
</dbReference>
<dbReference type="EnsemblMetazoa" id="XM_020000967.1">
    <property type="protein sequence ID" value="XP_019856526.1"/>
    <property type="gene ID" value="LOC100632931"/>
</dbReference>
<dbReference type="Pfam" id="PF00568">
    <property type="entry name" value="WH1"/>
    <property type="match status" value="1"/>
</dbReference>
<dbReference type="InterPro" id="IPR036936">
    <property type="entry name" value="CRIB_dom_sf"/>
</dbReference>
<dbReference type="SMART" id="SM00461">
    <property type="entry name" value="WH1"/>
    <property type="match status" value="1"/>
</dbReference>
<feature type="region of interest" description="Disordered" evidence="8">
    <location>
        <begin position="138"/>
        <end position="188"/>
    </location>
</feature>
<evidence type="ECO:0008006" key="14">
    <source>
        <dbReference type="Google" id="ProtNLM"/>
    </source>
</evidence>
<dbReference type="PANTHER" id="PTHR11202:SF36">
    <property type="entry name" value="ACTIN NUCLEATION-PROMOTING FACTOR WASL"/>
    <property type="match status" value="1"/>
</dbReference>
<dbReference type="SMART" id="SM00285">
    <property type="entry name" value="PBD"/>
    <property type="match status" value="1"/>
</dbReference>
<organism evidence="12 13">
    <name type="scientific">Amphimedon queenslandica</name>
    <name type="common">Sponge</name>
    <dbReference type="NCBI Taxonomy" id="400682"/>
    <lineage>
        <taxon>Eukaryota</taxon>
        <taxon>Metazoa</taxon>
        <taxon>Porifera</taxon>
        <taxon>Demospongiae</taxon>
        <taxon>Heteroscleromorpha</taxon>
        <taxon>Haplosclerida</taxon>
        <taxon>Niphatidae</taxon>
        <taxon>Amphimedon</taxon>
    </lineage>
</organism>
<comment type="subcellular location">
    <subcellularLocation>
        <location evidence="2">Cytoplasm</location>
        <location evidence="2">Cytoskeleton</location>
    </subcellularLocation>
    <subcellularLocation>
        <location evidence="1">Nucleus</location>
    </subcellularLocation>
</comment>
<dbReference type="RefSeq" id="XP_019856526.1">
    <property type="nucleotide sequence ID" value="XM_020000967.1"/>
</dbReference>
<evidence type="ECO:0000259" key="11">
    <source>
        <dbReference type="PROSITE" id="PS51082"/>
    </source>
</evidence>
<evidence type="ECO:0000313" key="13">
    <source>
        <dbReference type="Proteomes" id="UP000007879"/>
    </source>
</evidence>
<dbReference type="GO" id="GO:0005634">
    <property type="term" value="C:nucleus"/>
    <property type="evidence" value="ECO:0007669"/>
    <property type="project" value="UniProtKB-SubCell"/>
</dbReference>
<feature type="domain" description="WH2" evidence="11">
    <location>
        <begin position="364"/>
        <end position="381"/>
    </location>
</feature>
<evidence type="ECO:0000256" key="4">
    <source>
        <dbReference type="ARBA" id="ARBA00022553"/>
    </source>
</evidence>
<feature type="compositionally biased region" description="Basic residues" evidence="8">
    <location>
        <begin position="178"/>
        <end position="187"/>
    </location>
</feature>
<evidence type="ECO:0000259" key="10">
    <source>
        <dbReference type="PROSITE" id="PS50229"/>
    </source>
</evidence>
<dbReference type="SUPFAM" id="SSF50729">
    <property type="entry name" value="PH domain-like"/>
    <property type="match status" value="1"/>
</dbReference>
<dbReference type="InterPro" id="IPR033927">
    <property type="entry name" value="WASPfam_EVH1"/>
</dbReference>
<evidence type="ECO:0000256" key="6">
    <source>
        <dbReference type="ARBA" id="ARBA00023212"/>
    </source>
</evidence>
<dbReference type="CDD" id="cd01205">
    <property type="entry name" value="EVH1_WASP-like"/>
    <property type="match status" value="1"/>
</dbReference>
<evidence type="ECO:0000256" key="5">
    <source>
        <dbReference type="ARBA" id="ARBA00022737"/>
    </source>
</evidence>
<feature type="compositionally biased region" description="Pro residues" evidence="8">
    <location>
        <begin position="280"/>
        <end position="350"/>
    </location>
</feature>
<dbReference type="PANTHER" id="PTHR11202">
    <property type="entry name" value="SPROUTY-RELATED, EVH1 DOMAIN-CONTAINING PROTEIN FAMILY MEMBER"/>
    <property type="match status" value="1"/>
</dbReference>
<feature type="domain" description="CRIB" evidence="9">
    <location>
        <begin position="192"/>
        <end position="205"/>
    </location>
</feature>
<dbReference type="GO" id="GO:0005856">
    <property type="term" value="C:cytoskeleton"/>
    <property type="evidence" value="ECO:0007669"/>
    <property type="project" value="UniProtKB-SubCell"/>
</dbReference>
<feature type="compositionally biased region" description="Acidic residues" evidence="8">
    <location>
        <begin position="419"/>
        <end position="434"/>
    </location>
</feature>
<dbReference type="PROSITE" id="PS50229">
    <property type="entry name" value="WH1"/>
    <property type="match status" value="1"/>
</dbReference>
<dbReference type="PRINTS" id="PR01217">
    <property type="entry name" value="PRICHEXTENSN"/>
</dbReference>
<dbReference type="Gene3D" id="3.90.810.10">
    <property type="entry name" value="CRIB domain"/>
    <property type="match status" value="1"/>
</dbReference>
<dbReference type="PROSITE" id="PS50108">
    <property type="entry name" value="CRIB"/>
    <property type="match status" value="1"/>
</dbReference>
<feature type="region of interest" description="Disordered" evidence="8">
    <location>
        <begin position="378"/>
        <end position="434"/>
    </location>
</feature>
<keyword evidence="4" id="KW-0597">Phosphoprotein</keyword>
<evidence type="ECO:0000313" key="12">
    <source>
        <dbReference type="EnsemblMetazoa" id="XP_019856526.1"/>
    </source>
</evidence>
<dbReference type="GO" id="GO:0003779">
    <property type="term" value="F:actin binding"/>
    <property type="evidence" value="ECO:0007669"/>
    <property type="project" value="InterPro"/>
</dbReference>
<name>A0AAN0JI96_AMPQE</name>
<keyword evidence="13" id="KW-1185">Reference proteome</keyword>
<feature type="compositionally biased region" description="Basic and acidic residues" evidence="8">
    <location>
        <begin position="382"/>
        <end position="393"/>
    </location>
</feature>
<dbReference type="Proteomes" id="UP000007879">
    <property type="component" value="Unassembled WGS sequence"/>
</dbReference>
<feature type="domain" description="WH1" evidence="10">
    <location>
        <begin position="26"/>
        <end position="135"/>
    </location>
</feature>
<evidence type="ECO:0000256" key="7">
    <source>
        <dbReference type="ARBA" id="ARBA00023242"/>
    </source>
</evidence>
<accession>A0AAN0JI96</accession>
<evidence type="ECO:0000256" key="3">
    <source>
        <dbReference type="ARBA" id="ARBA00022490"/>
    </source>
</evidence>
<dbReference type="InterPro" id="IPR000095">
    <property type="entry name" value="CRIB_dom"/>
</dbReference>
<feature type="region of interest" description="Disordered" evidence="8">
    <location>
        <begin position="262"/>
        <end position="364"/>
    </location>
</feature>
<reference evidence="12" key="2">
    <citation type="submission" date="2024-06" db="UniProtKB">
        <authorList>
            <consortium name="EnsemblMetazoa"/>
        </authorList>
    </citation>
    <scope>IDENTIFICATION</scope>
</reference>
<dbReference type="SUPFAM" id="SSF47912">
    <property type="entry name" value="Wiscott-Aldrich syndrome protein, WASP, C-terminal domain"/>
    <property type="match status" value="1"/>
</dbReference>
<keyword evidence="6" id="KW-0206">Cytoskeleton</keyword>
<dbReference type="Gene3D" id="2.30.29.30">
    <property type="entry name" value="Pleckstrin-homology domain (PH domain)/Phosphotyrosine-binding domain (PTB)"/>
    <property type="match status" value="1"/>
</dbReference>